<feature type="compositionally biased region" description="Low complexity" evidence="1">
    <location>
        <begin position="51"/>
        <end position="67"/>
    </location>
</feature>
<evidence type="ECO:0000313" key="2">
    <source>
        <dbReference type="EMBL" id="KIJ61183.1"/>
    </source>
</evidence>
<accession>A0A0C9W496</accession>
<protein>
    <submittedName>
        <fullName evidence="2">Unplaced genomic scaffold scaffold_30, whole genome shotgun sequence</fullName>
    </submittedName>
</protein>
<name>A0A0C9W496_9AGAM</name>
<evidence type="ECO:0000256" key="1">
    <source>
        <dbReference type="SAM" id="MobiDB-lite"/>
    </source>
</evidence>
<reference evidence="2 3" key="1">
    <citation type="submission" date="2014-04" db="EMBL/GenBank/DDBJ databases">
        <title>Evolutionary Origins and Diversification of the Mycorrhizal Mutualists.</title>
        <authorList>
            <consortium name="DOE Joint Genome Institute"/>
            <consortium name="Mycorrhizal Genomics Consortium"/>
            <person name="Kohler A."/>
            <person name="Kuo A."/>
            <person name="Nagy L.G."/>
            <person name="Floudas D."/>
            <person name="Copeland A."/>
            <person name="Barry K.W."/>
            <person name="Cichocki N."/>
            <person name="Veneault-Fourrey C."/>
            <person name="LaButti K."/>
            <person name="Lindquist E.A."/>
            <person name="Lipzen A."/>
            <person name="Lundell T."/>
            <person name="Morin E."/>
            <person name="Murat C."/>
            <person name="Riley R."/>
            <person name="Ohm R."/>
            <person name="Sun H."/>
            <person name="Tunlid A."/>
            <person name="Henrissat B."/>
            <person name="Grigoriev I.V."/>
            <person name="Hibbett D.S."/>
            <person name="Martin F."/>
        </authorList>
    </citation>
    <scope>NUCLEOTIDE SEQUENCE [LARGE SCALE GENOMIC DNA]</scope>
    <source>
        <strain evidence="2 3">MD-312</strain>
    </source>
</reference>
<organism evidence="2 3">
    <name type="scientific">Hydnomerulius pinastri MD-312</name>
    <dbReference type="NCBI Taxonomy" id="994086"/>
    <lineage>
        <taxon>Eukaryota</taxon>
        <taxon>Fungi</taxon>
        <taxon>Dikarya</taxon>
        <taxon>Basidiomycota</taxon>
        <taxon>Agaricomycotina</taxon>
        <taxon>Agaricomycetes</taxon>
        <taxon>Agaricomycetidae</taxon>
        <taxon>Boletales</taxon>
        <taxon>Boletales incertae sedis</taxon>
        <taxon>Leucogyrophana</taxon>
    </lineage>
</organism>
<dbReference type="EMBL" id="KN839864">
    <property type="protein sequence ID" value="KIJ61183.1"/>
    <property type="molecule type" value="Genomic_DNA"/>
</dbReference>
<feature type="compositionally biased region" description="Low complexity" evidence="1">
    <location>
        <begin position="74"/>
        <end position="89"/>
    </location>
</feature>
<dbReference type="Proteomes" id="UP000053820">
    <property type="component" value="Unassembled WGS sequence"/>
</dbReference>
<keyword evidence="3" id="KW-1185">Reference proteome</keyword>
<evidence type="ECO:0000313" key="3">
    <source>
        <dbReference type="Proteomes" id="UP000053820"/>
    </source>
</evidence>
<dbReference type="AlphaFoldDB" id="A0A0C9W496"/>
<proteinExistence type="predicted"/>
<feature type="region of interest" description="Disordered" evidence="1">
    <location>
        <begin position="1"/>
        <end position="110"/>
    </location>
</feature>
<gene>
    <name evidence="2" type="ORF">HYDPIDRAFT_116151</name>
</gene>
<sequence>MRVSYGKVRSVWATARETPPRLNQPMELSDDEAITGKQSQQAPGVSGADLGTSANGEGNEAGASASTPLPKSVSAISSGAAPHASASGPVNNIRREADGQSIGSDDSNEADCCWCCCICFKQG</sequence>
<dbReference type="HOGENOM" id="CLU_2164363_0_0_1"/>